<evidence type="ECO:0000313" key="6">
    <source>
        <dbReference type="Proteomes" id="UP000030645"/>
    </source>
</evidence>
<keyword evidence="2" id="KW-0805">Transcription regulation</keyword>
<comment type="subcellular location">
    <subcellularLocation>
        <location evidence="1">Nucleus</location>
    </subcellularLocation>
</comment>
<dbReference type="EMBL" id="KE343391">
    <property type="protein sequence ID" value="EXB28564.1"/>
    <property type="molecule type" value="Genomic_DNA"/>
</dbReference>
<evidence type="ECO:0000256" key="4">
    <source>
        <dbReference type="ARBA" id="ARBA00023242"/>
    </source>
</evidence>
<dbReference type="InterPro" id="IPR044549">
    <property type="entry name" value="bHLH_AtIBH1-like"/>
</dbReference>
<evidence type="ECO:0000256" key="1">
    <source>
        <dbReference type="ARBA" id="ARBA00004123"/>
    </source>
</evidence>
<dbReference type="KEGG" id="mnt:21393042"/>
<dbReference type="OrthoDB" id="1935502at2759"/>
<accession>W9QCV4</accession>
<evidence type="ECO:0008006" key="7">
    <source>
        <dbReference type="Google" id="ProtNLM"/>
    </source>
</evidence>
<dbReference type="STRING" id="981085.W9QCV4"/>
<dbReference type="GO" id="GO:0005634">
    <property type="term" value="C:nucleus"/>
    <property type="evidence" value="ECO:0007669"/>
    <property type="project" value="UniProtKB-SubCell"/>
</dbReference>
<proteinExistence type="predicted"/>
<dbReference type="CDD" id="cd11444">
    <property type="entry name" value="bHLH_AtIBH1_like"/>
    <property type="match status" value="1"/>
</dbReference>
<organism evidence="5 6">
    <name type="scientific">Morus notabilis</name>
    <dbReference type="NCBI Taxonomy" id="981085"/>
    <lineage>
        <taxon>Eukaryota</taxon>
        <taxon>Viridiplantae</taxon>
        <taxon>Streptophyta</taxon>
        <taxon>Embryophyta</taxon>
        <taxon>Tracheophyta</taxon>
        <taxon>Spermatophyta</taxon>
        <taxon>Magnoliopsida</taxon>
        <taxon>eudicotyledons</taxon>
        <taxon>Gunneridae</taxon>
        <taxon>Pentapetalae</taxon>
        <taxon>rosids</taxon>
        <taxon>fabids</taxon>
        <taxon>Rosales</taxon>
        <taxon>Moraceae</taxon>
        <taxon>Moreae</taxon>
        <taxon>Morus</taxon>
    </lineage>
</organism>
<dbReference type="eggNOG" id="ENOG502S5A4">
    <property type="taxonomic scope" value="Eukaryota"/>
</dbReference>
<dbReference type="Proteomes" id="UP000030645">
    <property type="component" value="Unassembled WGS sequence"/>
</dbReference>
<gene>
    <name evidence="5" type="ORF">L484_009723</name>
</gene>
<sequence length="138" mass="15755">MGISQYSLLEVPLDELKSNSIIQGNEDQHGNSNIIGSSSLWNQRLKRRVVSRSSVHMTPRSKRPKRIVMKRRRLGASRRRANGVVRRVRTLKRLIPNSESVGTLDGLFRETADYILCLQMRVRVMQIVVKVLSGSDED</sequence>
<dbReference type="PANTHER" id="PTHR33124:SF39">
    <property type="entry name" value="TRANSCRIPTION FACTOR UPBEAT1"/>
    <property type="match status" value="1"/>
</dbReference>
<evidence type="ECO:0000256" key="2">
    <source>
        <dbReference type="ARBA" id="ARBA00023015"/>
    </source>
</evidence>
<keyword evidence="3" id="KW-0804">Transcription</keyword>
<keyword evidence="6" id="KW-1185">Reference proteome</keyword>
<dbReference type="GO" id="GO:0006355">
    <property type="term" value="P:regulation of DNA-templated transcription"/>
    <property type="evidence" value="ECO:0007669"/>
    <property type="project" value="InterPro"/>
</dbReference>
<protein>
    <recommendedName>
        <fullName evidence="7">BHLH domain-containing protein</fullName>
    </recommendedName>
</protein>
<dbReference type="PANTHER" id="PTHR33124">
    <property type="entry name" value="TRANSCRIPTION FACTOR IBH1-LIKE 1"/>
    <property type="match status" value="1"/>
</dbReference>
<dbReference type="InterPro" id="IPR044660">
    <property type="entry name" value="IBH1-like"/>
</dbReference>
<name>W9QCV4_9ROSA</name>
<keyword evidence="4" id="KW-0539">Nucleus</keyword>
<evidence type="ECO:0000256" key="3">
    <source>
        <dbReference type="ARBA" id="ARBA00023163"/>
    </source>
</evidence>
<reference evidence="6" key="1">
    <citation type="submission" date="2013-01" db="EMBL/GenBank/DDBJ databases">
        <title>Draft Genome Sequence of a Mulberry Tree, Morus notabilis C.K. Schneid.</title>
        <authorList>
            <person name="He N."/>
            <person name="Zhao S."/>
        </authorList>
    </citation>
    <scope>NUCLEOTIDE SEQUENCE</scope>
</reference>
<evidence type="ECO:0000313" key="5">
    <source>
        <dbReference type="EMBL" id="EXB28564.1"/>
    </source>
</evidence>
<dbReference type="AlphaFoldDB" id="W9QCV4"/>